<dbReference type="InterPro" id="IPR027291">
    <property type="entry name" value="Glyco_hydro_38_N_sf"/>
</dbReference>
<dbReference type="PANTHER" id="PTHR11607:SF3">
    <property type="entry name" value="LYSOSOMAL ALPHA-MANNOSIDASE"/>
    <property type="match status" value="1"/>
</dbReference>
<feature type="non-terminal residue" evidence="9">
    <location>
        <position position="1"/>
    </location>
</feature>
<dbReference type="EMBL" id="WIXE01013309">
    <property type="protein sequence ID" value="KAK5975198.1"/>
    <property type="molecule type" value="Genomic_DNA"/>
</dbReference>
<name>A0AAN8ILM4_TRICO</name>
<reference evidence="9 10" key="1">
    <citation type="submission" date="2019-10" db="EMBL/GenBank/DDBJ databases">
        <title>Assembly and Annotation for the nematode Trichostrongylus colubriformis.</title>
        <authorList>
            <person name="Martin J."/>
        </authorList>
    </citation>
    <scope>NUCLEOTIDE SEQUENCE [LARGE SCALE GENOMIC DNA]</scope>
    <source>
        <strain evidence="9">G859</strain>
        <tissue evidence="9">Whole worm</tissue>
    </source>
</reference>
<evidence type="ECO:0000259" key="8">
    <source>
        <dbReference type="SMART" id="SM00872"/>
    </source>
</evidence>
<dbReference type="GO" id="GO:0006013">
    <property type="term" value="P:mannose metabolic process"/>
    <property type="evidence" value="ECO:0007669"/>
    <property type="project" value="InterPro"/>
</dbReference>
<dbReference type="SMART" id="SM00872">
    <property type="entry name" value="Alpha-mann_mid"/>
    <property type="match status" value="1"/>
</dbReference>
<evidence type="ECO:0000256" key="3">
    <source>
        <dbReference type="ARBA" id="ARBA00022801"/>
    </source>
</evidence>
<dbReference type="SUPFAM" id="SSF88688">
    <property type="entry name" value="Families 57/38 glycoside transferase middle domain"/>
    <property type="match status" value="1"/>
</dbReference>
<dbReference type="Pfam" id="PF09261">
    <property type="entry name" value="Alpha-mann_mid"/>
    <property type="match status" value="1"/>
</dbReference>
<dbReference type="InterPro" id="IPR037094">
    <property type="entry name" value="Glyco_hydro_38_cen_sf"/>
</dbReference>
<evidence type="ECO:0000256" key="1">
    <source>
        <dbReference type="ARBA" id="ARBA00009792"/>
    </source>
</evidence>
<dbReference type="InterPro" id="IPR013780">
    <property type="entry name" value="Glyco_hydro_b"/>
</dbReference>
<keyword evidence="5" id="KW-1015">Disulfide bond</keyword>
<keyword evidence="3 7" id="KW-0378">Hydrolase</keyword>
<dbReference type="GO" id="GO:0030246">
    <property type="term" value="F:carbohydrate binding"/>
    <property type="evidence" value="ECO:0007669"/>
    <property type="project" value="InterPro"/>
</dbReference>
<dbReference type="EC" id="3.2.1.-" evidence="7"/>
<dbReference type="PANTHER" id="PTHR11607">
    <property type="entry name" value="ALPHA-MANNOSIDASE"/>
    <property type="match status" value="1"/>
</dbReference>
<proteinExistence type="inferred from homology"/>
<dbReference type="InterPro" id="IPR011330">
    <property type="entry name" value="Glyco_hydro/deAcase_b/a-brl"/>
</dbReference>
<dbReference type="InterPro" id="IPR050843">
    <property type="entry name" value="Glycosyl_Hydrlase_38"/>
</dbReference>
<dbReference type="GO" id="GO:0046872">
    <property type="term" value="F:metal ion binding"/>
    <property type="evidence" value="ECO:0007669"/>
    <property type="project" value="UniProtKB-KW"/>
</dbReference>
<evidence type="ECO:0000256" key="5">
    <source>
        <dbReference type="ARBA" id="ARBA00023157"/>
    </source>
</evidence>
<sequence>PYLVPVGVQYIYNTVIDELQKHPERRFSFAETGFLWRWYSDHGDFHKHNLQKLVKTGQVEIVGGGWVQNDEAASHYIDIVDQMTLGLQKLEQVFGECGKPETAWQIDPFGHSKEQANLFSMMGYTSVFFARIHYLEKQARLQNKSLEFIWNTSEDLKTQILAGAFFQDDYGPPKGFCFDVLCGDDPIMDNPDLEGYNLDQKISDFVAHVKRQASHLRSSHVMLLMGSDFQYTNANAWYTNLDKLIQHVNGNVRNVPLNDICYRDFMIKTTYASSNISYWTGYFTSRPTFKRMIREASALLQLCKQLDALADLGPEDDADVETMSRASALVQHHDAVTGTAKENVTRDYEKRLANAMKEGEIVINDYLKKVYPKNKDVKPPQHYICPLINETLCAPIKNESTFVVTVFNSNSRHMSTVVTIPYYSKQVMVRNATGDRLPVQLVKTFQVDSLNSNDRAPYELLLPVEVGPVGYATYIIDNSTSTRAITPQFATKMTGKKRAEQPVSIENQDISLLFDENGLVSSFTDKTTNMTHAFRQQFFYYKGMMNKSQPSGAYIFRPDGEPVDIGKAQLEVVKGDLVQEVRQKFNSWISQIIRLKKDAKHVEFDWIIGPIPKES</sequence>
<evidence type="ECO:0000256" key="2">
    <source>
        <dbReference type="ARBA" id="ARBA00022723"/>
    </source>
</evidence>
<dbReference type="Pfam" id="PF01074">
    <property type="entry name" value="Glyco_hydro_38N"/>
    <property type="match status" value="1"/>
</dbReference>
<dbReference type="GO" id="GO:0005764">
    <property type="term" value="C:lysosome"/>
    <property type="evidence" value="ECO:0007669"/>
    <property type="project" value="TreeGrafter"/>
</dbReference>
<dbReference type="AlphaFoldDB" id="A0AAN8ILM4"/>
<comment type="similarity">
    <text evidence="1 7">Belongs to the glycosyl hydrolase 38 family.</text>
</comment>
<dbReference type="Gene3D" id="3.20.110.10">
    <property type="entry name" value="Glycoside hydrolase 38, N terminal domain"/>
    <property type="match status" value="1"/>
</dbReference>
<evidence type="ECO:0000256" key="4">
    <source>
        <dbReference type="ARBA" id="ARBA00022833"/>
    </source>
</evidence>
<keyword evidence="2 7" id="KW-0479">Metal-binding</keyword>
<evidence type="ECO:0000256" key="7">
    <source>
        <dbReference type="RuleBase" id="RU361199"/>
    </source>
</evidence>
<dbReference type="InterPro" id="IPR000602">
    <property type="entry name" value="Glyco_hydro_38_N"/>
</dbReference>
<keyword evidence="6 7" id="KW-0326">Glycosidase</keyword>
<evidence type="ECO:0000256" key="6">
    <source>
        <dbReference type="ARBA" id="ARBA00023295"/>
    </source>
</evidence>
<evidence type="ECO:0000313" key="9">
    <source>
        <dbReference type="EMBL" id="KAK5975198.1"/>
    </source>
</evidence>
<feature type="domain" description="Glycoside hydrolase family 38 central" evidence="8">
    <location>
        <begin position="277"/>
        <end position="352"/>
    </location>
</feature>
<dbReference type="InterPro" id="IPR011013">
    <property type="entry name" value="Gal_mutarotase_sf_dom"/>
</dbReference>
<dbReference type="Gene3D" id="1.20.1270.50">
    <property type="entry name" value="Glycoside hydrolase family 38, central domain"/>
    <property type="match status" value="1"/>
</dbReference>
<dbReference type="FunFam" id="2.60.40.1180:FF:000082">
    <property type="entry name" value="Alpha-mannosidase"/>
    <property type="match status" value="1"/>
</dbReference>
<dbReference type="GO" id="GO:0004559">
    <property type="term" value="F:alpha-mannosidase activity"/>
    <property type="evidence" value="ECO:0007669"/>
    <property type="project" value="InterPro"/>
</dbReference>
<dbReference type="InterPro" id="IPR028995">
    <property type="entry name" value="Glyco_hydro_57/38_cen_sf"/>
</dbReference>
<protein>
    <recommendedName>
        <fullName evidence="7">Alpha-mannosidase</fullName>
        <ecNumber evidence="7">3.2.1.-</ecNumber>
    </recommendedName>
</protein>
<gene>
    <name evidence="9" type="ORF">GCK32_010398</name>
</gene>
<dbReference type="Pfam" id="PF07748">
    <property type="entry name" value="Glyco_hydro_38C"/>
    <property type="match status" value="1"/>
</dbReference>
<keyword evidence="4 7" id="KW-0862">Zinc</keyword>
<feature type="non-terminal residue" evidence="9">
    <location>
        <position position="615"/>
    </location>
</feature>
<comment type="cofactor">
    <cofactor evidence="7">
        <name>Zn(2+)</name>
        <dbReference type="ChEBI" id="CHEBI:29105"/>
    </cofactor>
    <text evidence="7">Binds 1 zinc ion per subunit.</text>
</comment>
<dbReference type="SUPFAM" id="SSF88713">
    <property type="entry name" value="Glycoside hydrolase/deacetylase"/>
    <property type="match status" value="1"/>
</dbReference>
<keyword evidence="10" id="KW-1185">Reference proteome</keyword>
<dbReference type="Proteomes" id="UP001331761">
    <property type="component" value="Unassembled WGS sequence"/>
</dbReference>
<organism evidence="9 10">
    <name type="scientific">Trichostrongylus colubriformis</name>
    <name type="common">Black scour worm</name>
    <dbReference type="NCBI Taxonomy" id="6319"/>
    <lineage>
        <taxon>Eukaryota</taxon>
        <taxon>Metazoa</taxon>
        <taxon>Ecdysozoa</taxon>
        <taxon>Nematoda</taxon>
        <taxon>Chromadorea</taxon>
        <taxon>Rhabditida</taxon>
        <taxon>Rhabditina</taxon>
        <taxon>Rhabditomorpha</taxon>
        <taxon>Strongyloidea</taxon>
        <taxon>Trichostrongylidae</taxon>
        <taxon>Trichostrongylus</taxon>
    </lineage>
</organism>
<accession>A0AAN8ILM4</accession>
<dbReference type="InterPro" id="IPR011682">
    <property type="entry name" value="Glyco_hydro_38_C"/>
</dbReference>
<comment type="caution">
    <text evidence="9">The sequence shown here is derived from an EMBL/GenBank/DDBJ whole genome shotgun (WGS) entry which is preliminary data.</text>
</comment>
<dbReference type="Gene3D" id="2.60.40.1180">
    <property type="entry name" value="Golgi alpha-mannosidase II"/>
    <property type="match status" value="1"/>
</dbReference>
<dbReference type="InterPro" id="IPR015341">
    <property type="entry name" value="Glyco_hydro_38_cen"/>
</dbReference>
<evidence type="ECO:0000313" key="10">
    <source>
        <dbReference type="Proteomes" id="UP001331761"/>
    </source>
</evidence>
<dbReference type="FunFam" id="1.20.1270.50:FF:000003">
    <property type="entry name" value="Alpha-mannosidase"/>
    <property type="match status" value="1"/>
</dbReference>
<dbReference type="SUPFAM" id="SSF74650">
    <property type="entry name" value="Galactose mutarotase-like"/>
    <property type="match status" value="1"/>
</dbReference>
<dbReference type="Gene3D" id="2.70.98.30">
    <property type="entry name" value="Golgi alpha-mannosidase II, domain 4"/>
    <property type="match status" value="1"/>
</dbReference>